<keyword evidence="7" id="KW-1185">Reference proteome</keyword>
<evidence type="ECO:0000256" key="2">
    <source>
        <dbReference type="ARBA" id="ARBA00022679"/>
    </source>
</evidence>
<dbReference type="Proteomes" id="UP000289738">
    <property type="component" value="Chromosome A05"/>
</dbReference>
<feature type="region of interest" description="SAM motif III" evidence="4">
    <location>
        <begin position="255"/>
        <end position="264"/>
    </location>
</feature>
<dbReference type="SUPFAM" id="SSF53335">
    <property type="entry name" value="S-adenosyl-L-methionine-dependent methyltransferases"/>
    <property type="match status" value="1"/>
</dbReference>
<dbReference type="AlphaFoldDB" id="A0A445D7D6"/>
<dbReference type="CDD" id="cd02440">
    <property type="entry name" value="AdoMet_MTases"/>
    <property type="match status" value="1"/>
</dbReference>
<proteinExistence type="inferred from homology"/>
<dbReference type="GO" id="GO:0008757">
    <property type="term" value="F:S-adenosylmethionine-dependent methyltransferase activity"/>
    <property type="evidence" value="ECO:0007669"/>
    <property type="project" value="InterPro"/>
</dbReference>
<dbReference type="Gene3D" id="3.40.50.150">
    <property type="entry name" value="Vaccinia Virus protein VP39"/>
    <property type="match status" value="1"/>
</dbReference>
<organism evidence="6 7">
    <name type="scientific">Arachis hypogaea</name>
    <name type="common">Peanut</name>
    <dbReference type="NCBI Taxonomy" id="3818"/>
    <lineage>
        <taxon>Eukaryota</taxon>
        <taxon>Viridiplantae</taxon>
        <taxon>Streptophyta</taxon>
        <taxon>Embryophyta</taxon>
        <taxon>Tracheophyta</taxon>
        <taxon>Spermatophyta</taxon>
        <taxon>Magnoliopsida</taxon>
        <taxon>eudicotyledons</taxon>
        <taxon>Gunneridae</taxon>
        <taxon>Pentapetalae</taxon>
        <taxon>rosids</taxon>
        <taxon>fabids</taxon>
        <taxon>Fabales</taxon>
        <taxon>Fabaceae</taxon>
        <taxon>Papilionoideae</taxon>
        <taxon>50 kb inversion clade</taxon>
        <taxon>dalbergioids sensu lato</taxon>
        <taxon>Dalbergieae</taxon>
        <taxon>Pterocarpus clade</taxon>
        <taxon>Arachis</taxon>
    </lineage>
</organism>
<dbReference type="GO" id="GO:0032259">
    <property type="term" value="P:methylation"/>
    <property type="evidence" value="ECO:0007669"/>
    <property type="project" value="UniProtKB-UniRule"/>
</dbReference>
<dbReference type="Pfam" id="PF08241">
    <property type="entry name" value="Methyltransf_11"/>
    <property type="match status" value="1"/>
</dbReference>
<evidence type="ECO:0000313" key="6">
    <source>
        <dbReference type="EMBL" id="RYR59068.1"/>
    </source>
</evidence>
<dbReference type="STRING" id="3818.A0A445D7D6"/>
<dbReference type="PANTHER" id="PTHR43591">
    <property type="entry name" value="METHYLTRANSFERASE"/>
    <property type="match status" value="1"/>
</dbReference>
<keyword evidence="1 4" id="KW-0489">Methyltransferase</keyword>
<dbReference type="PROSITE" id="PS51581">
    <property type="entry name" value="SAM_GTMT"/>
    <property type="match status" value="1"/>
</dbReference>
<gene>
    <name evidence="6" type="ORF">Ahy_A05g024910</name>
</gene>
<keyword evidence="3 4" id="KW-0949">S-adenosyl-L-methionine</keyword>
<evidence type="ECO:0000259" key="5">
    <source>
        <dbReference type="Pfam" id="PF08241"/>
    </source>
</evidence>
<feature type="region of interest" description="SAM motif II" evidence="4">
    <location>
        <begin position="228"/>
        <end position="236"/>
    </location>
</feature>
<evidence type="ECO:0000256" key="3">
    <source>
        <dbReference type="ARBA" id="ARBA00022691"/>
    </source>
</evidence>
<feature type="region of interest" description="SAM motif I" evidence="4">
    <location>
        <begin position="134"/>
        <end position="143"/>
    </location>
</feature>
<dbReference type="InterPro" id="IPR013216">
    <property type="entry name" value="Methyltransf_11"/>
</dbReference>
<accession>A0A445D7D6</accession>
<dbReference type="EMBL" id="SDMP01000005">
    <property type="protein sequence ID" value="RYR59068.1"/>
    <property type="molecule type" value="Genomic_DNA"/>
</dbReference>
<comment type="caution">
    <text evidence="6">The sequence shown here is derived from an EMBL/GenBank/DDBJ whole genome shotgun (WGS) entry which is preliminary data.</text>
</comment>
<dbReference type="PANTHER" id="PTHR43591:SF81">
    <property type="entry name" value="MAGNESIUM PROTOPORPHYRIN IX METHYLTRANSFERASE, CHLOROPLASTIC-RELATED"/>
    <property type="match status" value="1"/>
</dbReference>
<keyword evidence="2 4" id="KW-0808">Transferase</keyword>
<feature type="domain" description="Methyltransferase type 11" evidence="5">
    <location>
        <begin position="135"/>
        <end position="264"/>
    </location>
</feature>
<reference evidence="6 7" key="1">
    <citation type="submission" date="2019-01" db="EMBL/GenBank/DDBJ databases">
        <title>Sequencing of cultivated peanut Arachis hypogaea provides insights into genome evolution and oil improvement.</title>
        <authorList>
            <person name="Chen X."/>
        </authorList>
    </citation>
    <scope>NUCLEOTIDE SEQUENCE [LARGE SCALE GENOMIC DNA]</scope>
    <source>
        <strain evidence="7">cv. Fuhuasheng</strain>
        <tissue evidence="6">Leaves</tissue>
    </source>
</reference>
<comment type="similarity">
    <text evidence="4">Belongs to the class I-like SAM-binding methyltransferase superfamily. gTMT family.</text>
</comment>
<name>A0A445D7D6_ARAHY</name>
<dbReference type="InterPro" id="IPR029063">
    <property type="entry name" value="SAM-dependent_MTases_sf"/>
</dbReference>
<evidence type="ECO:0000256" key="1">
    <source>
        <dbReference type="ARBA" id="ARBA00022603"/>
    </source>
</evidence>
<evidence type="ECO:0000256" key="4">
    <source>
        <dbReference type="PROSITE-ProRule" id="PRU00914"/>
    </source>
</evidence>
<dbReference type="InterPro" id="IPR025774">
    <property type="entry name" value="PiNMT-like"/>
</dbReference>
<evidence type="ECO:0000313" key="7">
    <source>
        <dbReference type="Proteomes" id="UP000289738"/>
    </source>
</evidence>
<protein>
    <recommendedName>
        <fullName evidence="5">Methyltransferase type 11 domain-containing protein</fullName>
    </recommendedName>
</protein>
<sequence>MALLATATVAFKTINTQIRNRSFLPLQKHLSLSSSLSSFSFFRTVSGRAMELERKNSTVIDENGVLKKGIAEFYDESSAIWEDIWGDHMHHGFYPPDSTVSLSDHRAAQIQMIEQALRFASIPLEDERKWPKKIVDVGCGIGGSSRYLTQKFGATAVGITLSPVQVQRANALAAAQGLANKCIAVALQDLVWFEILNLELFRRPFCEMGTGQVSFQVADALDQPFPDGQFDLVWSMESGEHMPDKAKFVSELARVAAPGATIIIVTWCHRDLGPDEESLKPWEEKHLKKICDAFYLPAWCSTADYVRLLESLSLQDIKSEDWSPYVAPFWPAVIRSALSWKGLTSLLRSGLKTIKGALAMPLMIEGFKKDLIKFAIITCRKPE</sequence>